<evidence type="ECO:0000256" key="7">
    <source>
        <dbReference type="SAM" id="MobiDB-lite"/>
    </source>
</evidence>
<dbReference type="InterPro" id="IPR035979">
    <property type="entry name" value="RBD_domain_sf"/>
</dbReference>
<keyword evidence="2" id="KW-0862">Zinc</keyword>
<feature type="coiled-coil region" evidence="6">
    <location>
        <begin position="98"/>
        <end position="132"/>
    </location>
</feature>
<dbReference type="InterPro" id="IPR001841">
    <property type="entry name" value="Znf_RING"/>
</dbReference>
<dbReference type="AlphaFoldDB" id="A0A8J5D4M6"/>
<dbReference type="Pfam" id="PF00076">
    <property type="entry name" value="RRM_1"/>
    <property type="match status" value="1"/>
</dbReference>
<dbReference type="SMART" id="SM00360">
    <property type="entry name" value="RRM"/>
    <property type="match status" value="1"/>
</dbReference>
<dbReference type="SUPFAM" id="SSF54928">
    <property type="entry name" value="RNA-binding domain, RBD"/>
    <property type="match status" value="1"/>
</dbReference>
<dbReference type="Proteomes" id="UP000770661">
    <property type="component" value="Unassembled WGS sequence"/>
</dbReference>
<dbReference type="PANTHER" id="PTHR17550:SF4">
    <property type="entry name" value="E3 UBIQUITIN-PROTEIN LIGASE TTC3"/>
    <property type="match status" value="1"/>
</dbReference>
<dbReference type="PANTHER" id="PTHR17550">
    <property type="entry name" value="E3 UBIQUITIN-PROTEIN LIGASE TTC3"/>
    <property type="match status" value="1"/>
</dbReference>
<evidence type="ECO:0000313" key="10">
    <source>
        <dbReference type="EMBL" id="KAG0729287.1"/>
    </source>
</evidence>
<evidence type="ECO:0000313" key="11">
    <source>
        <dbReference type="Proteomes" id="UP000770661"/>
    </source>
</evidence>
<evidence type="ECO:0000256" key="5">
    <source>
        <dbReference type="PROSITE-ProRule" id="PRU00176"/>
    </source>
</evidence>
<dbReference type="GO" id="GO:0003723">
    <property type="term" value="F:RNA binding"/>
    <property type="evidence" value="ECO:0007669"/>
    <property type="project" value="UniProtKB-UniRule"/>
</dbReference>
<feature type="compositionally biased region" description="Pro residues" evidence="7">
    <location>
        <begin position="277"/>
        <end position="297"/>
    </location>
</feature>
<gene>
    <name evidence="10" type="primary">TTC3_1</name>
    <name evidence="10" type="ORF">GWK47_003516</name>
</gene>
<organism evidence="10 11">
    <name type="scientific">Chionoecetes opilio</name>
    <name type="common">Atlantic snow crab</name>
    <name type="synonym">Cancer opilio</name>
    <dbReference type="NCBI Taxonomy" id="41210"/>
    <lineage>
        <taxon>Eukaryota</taxon>
        <taxon>Metazoa</taxon>
        <taxon>Ecdysozoa</taxon>
        <taxon>Arthropoda</taxon>
        <taxon>Crustacea</taxon>
        <taxon>Multicrustacea</taxon>
        <taxon>Malacostraca</taxon>
        <taxon>Eumalacostraca</taxon>
        <taxon>Eucarida</taxon>
        <taxon>Decapoda</taxon>
        <taxon>Pleocyemata</taxon>
        <taxon>Brachyura</taxon>
        <taxon>Eubrachyura</taxon>
        <taxon>Majoidea</taxon>
        <taxon>Majidae</taxon>
        <taxon>Chionoecetes</taxon>
    </lineage>
</organism>
<dbReference type="InterPro" id="IPR056870">
    <property type="entry name" value="TTC3/DZIP3/RBM44-like_helical"/>
</dbReference>
<reference evidence="10" key="1">
    <citation type="submission" date="2020-07" db="EMBL/GenBank/DDBJ databases">
        <title>The High-quality genome of the commercially important snow crab, Chionoecetes opilio.</title>
        <authorList>
            <person name="Jeong J.-H."/>
            <person name="Ryu S."/>
        </authorList>
    </citation>
    <scope>NUCLEOTIDE SEQUENCE</scope>
    <source>
        <strain evidence="10">MADBK_172401_WGS</strain>
        <tissue evidence="10">Digestive gland</tissue>
    </source>
</reference>
<feature type="region of interest" description="Disordered" evidence="7">
    <location>
        <begin position="508"/>
        <end position="561"/>
    </location>
</feature>
<keyword evidence="1 4" id="KW-0863">Zinc-finger</keyword>
<evidence type="ECO:0000256" key="1">
    <source>
        <dbReference type="ARBA" id="ARBA00022771"/>
    </source>
</evidence>
<name>A0A8J5D4M6_CHIOP</name>
<dbReference type="Pfam" id="PF24905">
    <property type="entry name" value="TTC3_9th"/>
    <property type="match status" value="1"/>
</dbReference>
<evidence type="ECO:0000256" key="2">
    <source>
        <dbReference type="ARBA" id="ARBA00022833"/>
    </source>
</evidence>
<feature type="region of interest" description="Disordered" evidence="7">
    <location>
        <begin position="271"/>
        <end position="297"/>
    </location>
</feature>
<evidence type="ECO:0000259" key="8">
    <source>
        <dbReference type="PROSITE" id="PS50089"/>
    </source>
</evidence>
<evidence type="ECO:0000256" key="3">
    <source>
        <dbReference type="ARBA" id="ARBA00022884"/>
    </source>
</evidence>
<evidence type="ECO:0000256" key="4">
    <source>
        <dbReference type="PROSITE-ProRule" id="PRU00175"/>
    </source>
</evidence>
<comment type="caution">
    <text evidence="10">The sequence shown here is derived from an EMBL/GenBank/DDBJ whole genome shotgun (WGS) entry which is preliminary data.</text>
</comment>
<feature type="domain" description="RRM" evidence="9">
    <location>
        <begin position="372"/>
        <end position="452"/>
    </location>
</feature>
<dbReference type="SUPFAM" id="SSF57850">
    <property type="entry name" value="RING/U-box"/>
    <property type="match status" value="1"/>
</dbReference>
<dbReference type="OrthoDB" id="6372820at2759"/>
<dbReference type="GO" id="GO:0008270">
    <property type="term" value="F:zinc ion binding"/>
    <property type="evidence" value="ECO:0007669"/>
    <property type="project" value="UniProtKB-KW"/>
</dbReference>
<dbReference type="PROSITE" id="PS50089">
    <property type="entry name" value="ZF_RING_2"/>
    <property type="match status" value="1"/>
</dbReference>
<dbReference type="Pfam" id="PF13639">
    <property type="entry name" value="zf-RING_2"/>
    <property type="match status" value="1"/>
</dbReference>
<dbReference type="EMBL" id="JACEEZ010001360">
    <property type="protein sequence ID" value="KAG0729287.1"/>
    <property type="molecule type" value="Genomic_DNA"/>
</dbReference>
<feature type="compositionally biased region" description="Polar residues" evidence="7">
    <location>
        <begin position="357"/>
        <end position="367"/>
    </location>
</feature>
<accession>A0A8J5D4M6</accession>
<dbReference type="SMART" id="SM00184">
    <property type="entry name" value="RING"/>
    <property type="match status" value="1"/>
</dbReference>
<dbReference type="Gene3D" id="3.30.40.10">
    <property type="entry name" value="Zinc/RING finger domain, C3HC4 (zinc finger)"/>
    <property type="match status" value="1"/>
</dbReference>
<feature type="region of interest" description="Disordered" evidence="7">
    <location>
        <begin position="347"/>
        <end position="369"/>
    </location>
</feature>
<dbReference type="InterPro" id="IPR013083">
    <property type="entry name" value="Znf_RING/FYVE/PHD"/>
</dbReference>
<feature type="region of interest" description="Disordered" evidence="7">
    <location>
        <begin position="465"/>
        <end position="489"/>
    </location>
</feature>
<keyword evidence="6" id="KW-0175">Coiled coil</keyword>
<protein>
    <submittedName>
        <fullName evidence="10">E3 ubiquitin-protein ligase TTC3</fullName>
    </submittedName>
</protein>
<evidence type="ECO:0000259" key="9">
    <source>
        <dbReference type="PROSITE" id="PS50102"/>
    </source>
</evidence>
<keyword evidence="3 5" id="KW-0694">RNA-binding</keyword>
<sequence length="745" mass="80316">MVGGGVQSLSCAWCGRFSAGLVWEVQCWPGVGGSVLGWCGRFSAGLVWEVQCWAGVGGSVLGWCGRFSAGLVWEVQCWAGLGGSVLGWCGRFSAGLVWEVANTQLKEELEKMKNLQESLTSCSRRAREAEVKYLSIKKDLVDANMSRTISRLSEEAVVMRKLLPGVTDDSVPDRKTVTRTIVAWDEAIKTLMEQQRVFKDESNRLLGMIHQGRPLSALPSGELVTPAIPNLTVAPLLSLFKVAGEQRHNTQNLHQMPPPCMSLLGMPEALAKDAPRHPSPGPQPPPHLPMPMPNMTEPPPQVPLLPVPVPLMQAPPLNGHPMFMHNGGPPPPHHGVYASGAIPKATPTTPATHPAMTSENLSQAQQTDPPPNQLFAGQLPWEFSETDVKNLFSRFGEVVSVNVFDKGRQPDGRLIPKYGFITFRNPEDCLKALSARPIFVGNHMINVQAKEPKKPTKPASVPATVAGGGGGGGLATVTKEPDANNGTKSAAYGLPDITVNANVEANKSAAAHHHHTLPTPTTLHHHQPPPPPTSQSSTKPKFQRLLPTNNAGGSIGAPPPKLVRPQAKVVPNASKTGGQASAVKEESAMPASSSYTRLIEVCKHRFSKEFSSPDICTALREVRMQNNNSLSGLTTDKIVERVRQQLRSRRPGAGAATVAPWAGITQGSGAKTEPVWQGPNKEEVVKEDSCSICLEPLNSSPSQTLACQHTFHALCIKDWIKIQSNCPNCRKFALMPNEYPKLSHN</sequence>
<dbReference type="PROSITE" id="PS50102">
    <property type="entry name" value="RRM"/>
    <property type="match status" value="1"/>
</dbReference>
<dbReference type="InterPro" id="IPR012677">
    <property type="entry name" value="Nucleotide-bd_a/b_plait_sf"/>
</dbReference>
<dbReference type="Gene3D" id="3.30.70.330">
    <property type="match status" value="1"/>
</dbReference>
<dbReference type="InterPro" id="IPR000504">
    <property type="entry name" value="RRM_dom"/>
</dbReference>
<evidence type="ECO:0000256" key="6">
    <source>
        <dbReference type="SAM" id="Coils"/>
    </source>
</evidence>
<proteinExistence type="predicted"/>
<keyword evidence="11" id="KW-1185">Reference proteome</keyword>
<feature type="domain" description="RING-type" evidence="8">
    <location>
        <begin position="690"/>
        <end position="730"/>
    </location>
</feature>
<keyword evidence="1 4" id="KW-0479">Metal-binding</keyword>